<sequence length="108" mass="12502">MSRPEAGNRNDNMHNIGNSVETIVKTLYRARISVDGLFLNADAGFDGEKLRMVAFHYGINLYIPNKASDHFDILDDQLHKERYFIERPNAWLDSYRSLLNHFEITISS</sequence>
<dbReference type="KEGG" id="fax:FUAX_04270"/>
<gene>
    <name evidence="1" type="ORF">FUAX_04270</name>
</gene>
<dbReference type="AlphaFoldDB" id="A0AAU9D748"/>
<proteinExistence type="predicted"/>
<accession>A0AAU9D748</accession>
<name>A0AAU9D748_9BACT</name>
<keyword evidence="2" id="KW-1185">Reference proteome</keyword>
<dbReference type="Proteomes" id="UP001348817">
    <property type="component" value="Chromosome"/>
</dbReference>
<evidence type="ECO:0000313" key="2">
    <source>
        <dbReference type="Proteomes" id="UP001348817"/>
    </source>
</evidence>
<dbReference type="EMBL" id="AP025314">
    <property type="protein sequence ID" value="BDD07995.1"/>
    <property type="molecule type" value="Genomic_DNA"/>
</dbReference>
<protein>
    <recommendedName>
        <fullName evidence="3">Transposase DDE domain-containing protein</fullName>
    </recommendedName>
</protein>
<reference evidence="1 2" key="1">
    <citation type="submission" date="2021-12" db="EMBL/GenBank/DDBJ databases">
        <title>Genome sequencing of bacteria with rrn-lacking chromosome and rrn-plasmid.</title>
        <authorList>
            <person name="Anda M."/>
            <person name="Iwasaki W."/>
        </authorList>
    </citation>
    <scope>NUCLEOTIDE SEQUENCE [LARGE SCALE GENOMIC DNA]</scope>
    <source>
        <strain evidence="1 2">DSM 100852</strain>
    </source>
</reference>
<evidence type="ECO:0008006" key="3">
    <source>
        <dbReference type="Google" id="ProtNLM"/>
    </source>
</evidence>
<evidence type="ECO:0000313" key="1">
    <source>
        <dbReference type="EMBL" id="BDD07995.1"/>
    </source>
</evidence>
<organism evidence="1 2">
    <name type="scientific">Fulvitalea axinellae</name>
    <dbReference type="NCBI Taxonomy" id="1182444"/>
    <lineage>
        <taxon>Bacteria</taxon>
        <taxon>Pseudomonadati</taxon>
        <taxon>Bacteroidota</taxon>
        <taxon>Cytophagia</taxon>
        <taxon>Cytophagales</taxon>
        <taxon>Persicobacteraceae</taxon>
        <taxon>Fulvitalea</taxon>
    </lineage>
</organism>